<dbReference type="PROSITE" id="PS51257">
    <property type="entry name" value="PROKAR_LIPOPROTEIN"/>
    <property type="match status" value="1"/>
</dbReference>
<dbReference type="GO" id="GO:0016829">
    <property type="term" value="F:lyase activity"/>
    <property type="evidence" value="ECO:0007669"/>
    <property type="project" value="UniProtKB-KW"/>
</dbReference>
<feature type="region of interest" description="Disordered" evidence="1">
    <location>
        <begin position="24"/>
        <end position="54"/>
    </location>
</feature>
<organism evidence="4 5">
    <name type="scientific">Pseudonocardia aurantiaca</name>
    <dbReference type="NCBI Taxonomy" id="75290"/>
    <lineage>
        <taxon>Bacteria</taxon>
        <taxon>Bacillati</taxon>
        <taxon>Actinomycetota</taxon>
        <taxon>Actinomycetes</taxon>
        <taxon>Pseudonocardiales</taxon>
        <taxon>Pseudonocardiaceae</taxon>
        <taxon>Pseudonocardia</taxon>
    </lineage>
</organism>
<dbReference type="Proteomes" id="UP001597145">
    <property type="component" value="Unassembled WGS sequence"/>
</dbReference>
<feature type="chain" id="PRO_5047148020" evidence="2">
    <location>
        <begin position="24"/>
        <end position="268"/>
    </location>
</feature>
<evidence type="ECO:0000256" key="2">
    <source>
        <dbReference type="SAM" id="SignalP"/>
    </source>
</evidence>
<keyword evidence="2" id="KW-0732">Signal</keyword>
<evidence type="ECO:0000313" key="4">
    <source>
        <dbReference type="EMBL" id="MFD1535371.1"/>
    </source>
</evidence>
<dbReference type="InterPro" id="IPR014895">
    <property type="entry name" value="Alginate_lyase_2"/>
</dbReference>
<dbReference type="RefSeq" id="WP_343969242.1">
    <property type="nucleotide sequence ID" value="NZ_BAAAJG010000001.1"/>
</dbReference>
<keyword evidence="5" id="KW-1185">Reference proteome</keyword>
<dbReference type="InterPro" id="IPR013320">
    <property type="entry name" value="ConA-like_dom_sf"/>
</dbReference>
<feature type="compositionally biased region" description="Pro residues" evidence="1">
    <location>
        <begin position="24"/>
        <end position="47"/>
    </location>
</feature>
<sequence>MDGTVRRIALFAGALALALTACGGPPPPQPTVAPTPEPAPSAAPSAPPTSGAQYPAEVLDLDNWYLTLPTGREGDPDDVYPPDLDTFSDPWFRLTDAGDGVVFTANAGGVTTEGSNYPRSELREMANGELASWSNTRGTHTLDVRQAVTRLPDMKPHVVTAQIHDAEDDVVEVRLEGVRLIAEYDDGDGEVVIDPAYELGTPYDLRITAAGGSVEIFYNGRLAANIPERGSGWYFKSGSYVQSNPTRGDAPDATAAVVLYALRVEHSL</sequence>
<dbReference type="EMBL" id="JBHUCP010000064">
    <property type="protein sequence ID" value="MFD1535371.1"/>
    <property type="molecule type" value="Genomic_DNA"/>
</dbReference>
<name>A0ABW4FY10_9PSEU</name>
<accession>A0ABW4FY10</accession>
<dbReference type="SUPFAM" id="SSF49899">
    <property type="entry name" value="Concanavalin A-like lectins/glucanases"/>
    <property type="match status" value="1"/>
</dbReference>
<feature type="signal peptide" evidence="2">
    <location>
        <begin position="1"/>
        <end position="23"/>
    </location>
</feature>
<dbReference type="Gene3D" id="2.60.120.200">
    <property type="match status" value="1"/>
</dbReference>
<gene>
    <name evidence="4" type="ORF">ACFSCY_38820</name>
</gene>
<dbReference type="Pfam" id="PF08787">
    <property type="entry name" value="Alginate_lyase2"/>
    <property type="match status" value="1"/>
</dbReference>
<keyword evidence="4" id="KW-0456">Lyase</keyword>
<proteinExistence type="predicted"/>
<evidence type="ECO:0000313" key="5">
    <source>
        <dbReference type="Proteomes" id="UP001597145"/>
    </source>
</evidence>
<evidence type="ECO:0000259" key="3">
    <source>
        <dbReference type="Pfam" id="PF08787"/>
    </source>
</evidence>
<reference evidence="5" key="1">
    <citation type="journal article" date="2019" name="Int. J. Syst. Evol. Microbiol.">
        <title>The Global Catalogue of Microorganisms (GCM) 10K type strain sequencing project: providing services to taxonomists for standard genome sequencing and annotation.</title>
        <authorList>
            <consortium name="The Broad Institute Genomics Platform"/>
            <consortium name="The Broad Institute Genome Sequencing Center for Infectious Disease"/>
            <person name="Wu L."/>
            <person name="Ma J."/>
        </authorList>
    </citation>
    <scope>NUCLEOTIDE SEQUENCE [LARGE SCALE GENOMIC DNA]</scope>
    <source>
        <strain evidence="5">JCM 12165</strain>
    </source>
</reference>
<protein>
    <submittedName>
        <fullName evidence="4">Polysaccharide lyase family 7 protein</fullName>
    </submittedName>
</protein>
<comment type="caution">
    <text evidence="4">The sequence shown here is derived from an EMBL/GenBank/DDBJ whole genome shotgun (WGS) entry which is preliminary data.</text>
</comment>
<feature type="domain" description="Alginate lyase 2" evidence="3">
    <location>
        <begin position="59"/>
        <end position="266"/>
    </location>
</feature>
<evidence type="ECO:0000256" key="1">
    <source>
        <dbReference type="SAM" id="MobiDB-lite"/>
    </source>
</evidence>